<evidence type="ECO:0000256" key="10">
    <source>
        <dbReference type="ARBA" id="ARBA00078053"/>
    </source>
</evidence>
<evidence type="ECO:0000256" key="12">
    <source>
        <dbReference type="ARBA" id="ARBA00082553"/>
    </source>
</evidence>
<keyword evidence="6" id="KW-0560">Oxidoreductase</keyword>
<feature type="domain" description="Phosphoadenosine phosphosulphate reductase" evidence="14">
    <location>
        <begin position="62"/>
        <end position="242"/>
    </location>
</feature>
<comment type="catalytic activity">
    <reaction evidence="9">
        <text>[thioredoxin]-disulfide + sulfite + adenosine 3',5'-bisphosphate + 2 H(+) = [thioredoxin]-dithiol + 3'-phosphoadenylyl sulfate</text>
        <dbReference type="Rhea" id="RHEA:11724"/>
        <dbReference type="Rhea" id="RHEA-COMP:10698"/>
        <dbReference type="Rhea" id="RHEA-COMP:10700"/>
        <dbReference type="ChEBI" id="CHEBI:15378"/>
        <dbReference type="ChEBI" id="CHEBI:17359"/>
        <dbReference type="ChEBI" id="CHEBI:29950"/>
        <dbReference type="ChEBI" id="CHEBI:50058"/>
        <dbReference type="ChEBI" id="CHEBI:58339"/>
        <dbReference type="ChEBI" id="CHEBI:58343"/>
        <dbReference type="EC" id="1.8.4.8"/>
    </reaction>
</comment>
<evidence type="ECO:0000256" key="3">
    <source>
        <dbReference type="ARBA" id="ARBA00013096"/>
    </source>
</evidence>
<evidence type="ECO:0000256" key="2">
    <source>
        <dbReference type="ARBA" id="ARBA00009732"/>
    </source>
</evidence>
<evidence type="ECO:0000313" key="16">
    <source>
        <dbReference type="Proteomes" id="UP000566819"/>
    </source>
</evidence>
<dbReference type="GO" id="GO:0019379">
    <property type="term" value="P:sulfate assimilation, phosphoadenylyl sulfate reduction by phosphoadenylyl-sulfate reductase (thioredoxin)"/>
    <property type="evidence" value="ECO:0007669"/>
    <property type="project" value="InterPro"/>
</dbReference>
<feature type="compositionally biased region" description="Basic and acidic residues" evidence="13">
    <location>
        <begin position="491"/>
        <end position="502"/>
    </location>
</feature>
<dbReference type="PANTHER" id="PTHR46509">
    <property type="entry name" value="PHOSPHOADENOSINE PHOSPHOSULFATE REDUCTASE"/>
    <property type="match status" value="1"/>
</dbReference>
<dbReference type="Gene3D" id="3.40.50.620">
    <property type="entry name" value="HUPs"/>
    <property type="match status" value="1"/>
</dbReference>
<evidence type="ECO:0000313" key="15">
    <source>
        <dbReference type="EMBL" id="KAF4637300.1"/>
    </source>
</evidence>
<evidence type="ECO:0000256" key="8">
    <source>
        <dbReference type="ARBA" id="ARBA00023192"/>
    </source>
</evidence>
<keyword evidence="8" id="KW-0198">Cysteine biosynthesis</keyword>
<evidence type="ECO:0000256" key="9">
    <source>
        <dbReference type="ARBA" id="ARBA00052536"/>
    </source>
</evidence>
<dbReference type="EC" id="1.8.4.8" evidence="3"/>
<feature type="region of interest" description="Disordered" evidence="13">
    <location>
        <begin position="291"/>
        <end position="325"/>
    </location>
</feature>
<dbReference type="Pfam" id="PF01507">
    <property type="entry name" value="PAPS_reduct"/>
    <property type="match status" value="1"/>
</dbReference>
<comment type="similarity">
    <text evidence="2">Belongs to the PAPS reductase family. CysH subfamily.</text>
</comment>
<dbReference type="GO" id="GO:0009086">
    <property type="term" value="P:methionine biosynthetic process"/>
    <property type="evidence" value="ECO:0007669"/>
    <property type="project" value="UniProtKB-KW"/>
</dbReference>
<dbReference type="FunFam" id="3.40.50.620:FF:000151">
    <property type="entry name" value="Phosphoadenosine phosphosulfate reductase"/>
    <property type="match status" value="1"/>
</dbReference>
<dbReference type="InterPro" id="IPR002500">
    <property type="entry name" value="PAPS_reduct_dom"/>
</dbReference>
<sequence>MGLHRESATSNLESGYASGASSSGALPQIMLTKQHLKFLNNTLNNLSTLDILRWCKLTFPNLYQTTAFGVSGLVTLDMLSKLQIETPTAPTIDAIFLDTLYHFQETLTLVERTKARYPNVNLHVYKPEGVNTTAEFEARHGQELWKTNADLYDWVAKVEPAQRAYSDLSVAAVLTGRRRSQGAKRESLDIIEVDEAGLIKINPLASWSFKQVQDYIKENNVPYNELLDRGYKSVGDWHSTEPVKEGEDERAGRWKGQAKTECGIHNKRSKYAQYLFDMEQKRQQEELATALQKVEGTEESSTSSSASEKSDVVTETSSPASETLEFIESPVQDIAKVAEQPIISSQSMDTVTAASEKAGDVAPLADPVEIIEPPVITLEIVSEVAPAEEGEVLESAASEQMEVVESPVAPAENIKILEQLIPALQKSKFEKPTAILRDAESTPVLGNVDAEVEVTQPELAVEQVQFSLSEEPEDKPSFNQDLFPSPSPALEKMDNWEEVTCH</sequence>
<keyword evidence="16" id="KW-1185">Reference proteome</keyword>
<dbReference type="SUPFAM" id="SSF52402">
    <property type="entry name" value="Adenine nucleotide alpha hydrolases-like"/>
    <property type="match status" value="1"/>
</dbReference>
<evidence type="ECO:0000256" key="13">
    <source>
        <dbReference type="SAM" id="MobiDB-lite"/>
    </source>
</evidence>
<keyword evidence="5" id="KW-0521">NADP</keyword>
<keyword evidence="4" id="KW-0028">Amino-acid biosynthesis</keyword>
<gene>
    <name evidence="15" type="ORF">G7Y89_g760</name>
</gene>
<dbReference type="AlphaFoldDB" id="A0A8H4RY95"/>
<evidence type="ECO:0000256" key="5">
    <source>
        <dbReference type="ARBA" id="ARBA00022857"/>
    </source>
</evidence>
<dbReference type="CDD" id="cd23945">
    <property type="entry name" value="PAPS_reductase"/>
    <property type="match status" value="1"/>
</dbReference>
<organism evidence="15 16">
    <name type="scientific">Cudoniella acicularis</name>
    <dbReference type="NCBI Taxonomy" id="354080"/>
    <lineage>
        <taxon>Eukaryota</taxon>
        <taxon>Fungi</taxon>
        <taxon>Dikarya</taxon>
        <taxon>Ascomycota</taxon>
        <taxon>Pezizomycotina</taxon>
        <taxon>Leotiomycetes</taxon>
        <taxon>Helotiales</taxon>
        <taxon>Tricladiaceae</taxon>
        <taxon>Cudoniella</taxon>
    </lineage>
</organism>
<dbReference type="EMBL" id="JAAMPI010000027">
    <property type="protein sequence ID" value="KAF4637300.1"/>
    <property type="molecule type" value="Genomic_DNA"/>
</dbReference>
<reference evidence="15 16" key="1">
    <citation type="submission" date="2020-03" db="EMBL/GenBank/DDBJ databases">
        <title>Draft Genome Sequence of Cudoniella acicularis.</title>
        <authorList>
            <person name="Buettner E."/>
            <person name="Kellner H."/>
        </authorList>
    </citation>
    <scope>NUCLEOTIDE SEQUENCE [LARGE SCALE GENOMIC DNA]</scope>
    <source>
        <strain evidence="15 16">DSM 108380</strain>
    </source>
</reference>
<evidence type="ECO:0000256" key="7">
    <source>
        <dbReference type="ARBA" id="ARBA00023167"/>
    </source>
</evidence>
<dbReference type="GO" id="GO:0004604">
    <property type="term" value="F:phosphoadenylyl-sulfate reductase (thioredoxin) activity"/>
    <property type="evidence" value="ECO:0007669"/>
    <property type="project" value="UniProtKB-EC"/>
</dbReference>
<comment type="caution">
    <text evidence="15">The sequence shown here is derived from an EMBL/GenBank/DDBJ whole genome shotgun (WGS) entry which is preliminary data.</text>
</comment>
<dbReference type="InterPro" id="IPR004511">
    <property type="entry name" value="PAPS/APS_Rdtase"/>
</dbReference>
<comment type="pathway">
    <text evidence="1">Sulfur metabolism; hydrogen sulfide biosynthesis; sulfite from sulfate: step 3/3.</text>
</comment>
<dbReference type="HAMAP" id="MF_00063">
    <property type="entry name" value="CysH"/>
    <property type="match status" value="1"/>
</dbReference>
<dbReference type="NCBIfam" id="NF002537">
    <property type="entry name" value="PRK02090.1"/>
    <property type="match status" value="1"/>
</dbReference>
<name>A0A8H4RY95_9HELO</name>
<dbReference type="Proteomes" id="UP000566819">
    <property type="component" value="Unassembled WGS sequence"/>
</dbReference>
<dbReference type="GO" id="GO:0019344">
    <property type="term" value="P:cysteine biosynthetic process"/>
    <property type="evidence" value="ECO:0007669"/>
    <property type="project" value="UniProtKB-KW"/>
</dbReference>
<feature type="region of interest" description="Disordered" evidence="13">
    <location>
        <begin position="467"/>
        <end position="502"/>
    </location>
</feature>
<evidence type="ECO:0000256" key="6">
    <source>
        <dbReference type="ARBA" id="ARBA00023002"/>
    </source>
</evidence>
<keyword evidence="7" id="KW-0486">Methionine biosynthesis</keyword>
<evidence type="ECO:0000256" key="1">
    <source>
        <dbReference type="ARBA" id="ARBA00004848"/>
    </source>
</evidence>
<accession>A0A8H4RY95</accession>
<proteinExistence type="inferred from homology"/>
<dbReference type="NCBIfam" id="TIGR02057">
    <property type="entry name" value="PAPS_reductase"/>
    <property type="match status" value="1"/>
</dbReference>
<dbReference type="OrthoDB" id="7869097at2759"/>
<dbReference type="GO" id="GO:0005737">
    <property type="term" value="C:cytoplasm"/>
    <property type="evidence" value="ECO:0007669"/>
    <property type="project" value="TreeGrafter"/>
</dbReference>
<evidence type="ECO:0000256" key="11">
    <source>
        <dbReference type="ARBA" id="ARBA00082472"/>
    </source>
</evidence>
<dbReference type="PANTHER" id="PTHR46509:SF1">
    <property type="entry name" value="PHOSPHOADENOSINE PHOSPHOSULFATE REDUCTASE"/>
    <property type="match status" value="1"/>
</dbReference>
<dbReference type="InterPro" id="IPR014729">
    <property type="entry name" value="Rossmann-like_a/b/a_fold"/>
</dbReference>
<dbReference type="InterPro" id="IPR011800">
    <property type="entry name" value="PAPS_reductase_CysH"/>
</dbReference>
<evidence type="ECO:0000256" key="4">
    <source>
        <dbReference type="ARBA" id="ARBA00022605"/>
    </source>
</evidence>
<dbReference type="NCBIfam" id="TIGR00434">
    <property type="entry name" value="cysH"/>
    <property type="match status" value="1"/>
</dbReference>
<protein>
    <recommendedName>
        <fullName evidence="3">phosphoadenylyl-sulfate reductase (thioredoxin)</fullName>
        <ecNumber evidence="3">1.8.4.8</ecNumber>
    </recommendedName>
    <alternativeName>
        <fullName evidence="10">3'-phosphoadenylylsulfate reductase</fullName>
    </alternativeName>
    <alternativeName>
        <fullName evidence="12">PAPS reductase, thioredoxin dependent</fullName>
    </alternativeName>
    <alternativeName>
        <fullName evidence="11">PAdoPS reductase</fullName>
    </alternativeName>
</protein>
<evidence type="ECO:0000259" key="14">
    <source>
        <dbReference type="Pfam" id="PF01507"/>
    </source>
</evidence>